<dbReference type="EC" id="3.4.19.12" evidence="8"/>
<evidence type="ECO:0000256" key="7">
    <source>
        <dbReference type="PROSITE-ProRule" id="PRU01393"/>
    </source>
</evidence>
<evidence type="ECO:0000256" key="1">
    <source>
        <dbReference type="ARBA" id="ARBA00000707"/>
    </source>
</evidence>
<dbReference type="GeneTree" id="ENSGT00940000172624"/>
<evidence type="ECO:0000256" key="6">
    <source>
        <dbReference type="ARBA" id="ARBA00022807"/>
    </source>
</evidence>
<evidence type="ECO:0000313" key="11">
    <source>
        <dbReference type="Proteomes" id="UP000694388"/>
    </source>
</evidence>
<keyword evidence="6 8" id="KW-0788">Thiol protease</keyword>
<dbReference type="Pfam" id="PF01088">
    <property type="entry name" value="Peptidase_C12"/>
    <property type="match status" value="1"/>
</dbReference>
<dbReference type="Proteomes" id="UP000694388">
    <property type="component" value="Unplaced"/>
</dbReference>
<dbReference type="PANTHER" id="PTHR10589">
    <property type="entry name" value="UBIQUITIN CARBOXYL-TERMINAL HYDROLASE"/>
    <property type="match status" value="1"/>
</dbReference>
<keyword evidence="3 8" id="KW-0645">Protease</keyword>
<dbReference type="Ensembl" id="ENSEBUT00000009875.1">
    <property type="protein sequence ID" value="ENSEBUP00000009352.1"/>
    <property type="gene ID" value="ENSEBUG00000006023.1"/>
</dbReference>
<dbReference type="InterPro" id="IPR036959">
    <property type="entry name" value="Peptidase_C12_UCH_sf"/>
</dbReference>
<dbReference type="GO" id="GO:0016579">
    <property type="term" value="P:protein deubiquitination"/>
    <property type="evidence" value="ECO:0007669"/>
    <property type="project" value="TreeGrafter"/>
</dbReference>
<name>A0A8C4Q378_EPTBU</name>
<dbReference type="PRINTS" id="PR00707">
    <property type="entry name" value="UBCTHYDRLASE"/>
</dbReference>
<dbReference type="SUPFAM" id="SSF54001">
    <property type="entry name" value="Cysteine proteinases"/>
    <property type="match status" value="1"/>
</dbReference>
<dbReference type="PANTHER" id="PTHR10589:SF17">
    <property type="entry name" value="UBIQUITIN CARBOXYL-TERMINAL HYDROLASE"/>
    <property type="match status" value="1"/>
</dbReference>
<dbReference type="InterPro" id="IPR001578">
    <property type="entry name" value="Peptidase_C12_UCH"/>
</dbReference>
<reference evidence="10" key="1">
    <citation type="submission" date="2025-08" db="UniProtKB">
        <authorList>
            <consortium name="Ensembl"/>
        </authorList>
    </citation>
    <scope>IDENTIFICATION</scope>
</reference>
<dbReference type="OMA" id="KATMHNI"/>
<keyword evidence="11" id="KW-1185">Reference proteome</keyword>
<keyword evidence="4 8" id="KW-0833">Ubl conjugation pathway</keyword>
<comment type="catalytic activity">
    <reaction evidence="1 8">
        <text>Thiol-dependent hydrolysis of ester, thioester, amide, peptide and isopeptide bonds formed by the C-terminal Gly of ubiquitin (a 76-residue protein attached to proteins as an intracellular targeting signal).</text>
        <dbReference type="EC" id="3.4.19.12"/>
    </reaction>
</comment>
<evidence type="ECO:0000256" key="3">
    <source>
        <dbReference type="ARBA" id="ARBA00022670"/>
    </source>
</evidence>
<dbReference type="Gene3D" id="3.40.532.10">
    <property type="entry name" value="Peptidase C12, ubiquitin carboxyl-terminal hydrolase"/>
    <property type="match status" value="1"/>
</dbReference>
<organism evidence="10 11">
    <name type="scientific">Eptatretus burgeri</name>
    <name type="common">Inshore hagfish</name>
    <dbReference type="NCBI Taxonomy" id="7764"/>
    <lineage>
        <taxon>Eukaryota</taxon>
        <taxon>Metazoa</taxon>
        <taxon>Chordata</taxon>
        <taxon>Craniata</taxon>
        <taxon>Vertebrata</taxon>
        <taxon>Cyclostomata</taxon>
        <taxon>Myxini</taxon>
        <taxon>Myxiniformes</taxon>
        <taxon>Myxinidae</taxon>
        <taxon>Eptatretinae</taxon>
        <taxon>Eptatretus</taxon>
    </lineage>
</organism>
<evidence type="ECO:0000256" key="2">
    <source>
        <dbReference type="ARBA" id="ARBA00009326"/>
    </source>
</evidence>
<dbReference type="GO" id="GO:0005737">
    <property type="term" value="C:cytoplasm"/>
    <property type="evidence" value="ECO:0007669"/>
    <property type="project" value="TreeGrafter"/>
</dbReference>
<sequence>MADLLLKWLSVEANPEVMTKLARQLGLVSGWEFKDVLGLDGHVLADEPISACGLLFVYPSKYEGHRLAQGSAEDPQGLLFVKYPSRGAGATLALIHTLANADVTLDPGSSLDRFLCAAKALTPSERGSLLETDKDIQAAHETCAKQGQSQPLEVGKDSDLHYIAFVSARGKLWELDGCKGAPLAHGPTSEATLVKDASHVCRDIISQQPDDIRFSAVALCKN</sequence>
<comment type="caution">
    <text evidence="7">Lacks conserved residue(s) required for the propagation of feature annotation.</text>
</comment>
<evidence type="ECO:0000256" key="5">
    <source>
        <dbReference type="ARBA" id="ARBA00022801"/>
    </source>
</evidence>
<protein>
    <recommendedName>
        <fullName evidence="8">Ubiquitin carboxyl-terminal hydrolase</fullName>
        <ecNumber evidence="8">3.4.19.12</ecNumber>
    </recommendedName>
</protein>
<dbReference type="AlphaFoldDB" id="A0A8C4Q378"/>
<evidence type="ECO:0000313" key="10">
    <source>
        <dbReference type="Ensembl" id="ENSEBUP00000009352.1"/>
    </source>
</evidence>
<evidence type="ECO:0000256" key="8">
    <source>
        <dbReference type="RuleBase" id="RU361215"/>
    </source>
</evidence>
<accession>A0A8C4Q378</accession>
<feature type="domain" description="UCH catalytic" evidence="9">
    <location>
        <begin position="7"/>
        <end position="221"/>
    </location>
</feature>
<evidence type="ECO:0000256" key="4">
    <source>
        <dbReference type="ARBA" id="ARBA00022786"/>
    </source>
</evidence>
<keyword evidence="5 8" id="KW-0378">Hydrolase</keyword>
<dbReference type="InterPro" id="IPR038765">
    <property type="entry name" value="Papain-like_cys_pep_sf"/>
</dbReference>
<proteinExistence type="inferred from homology"/>
<comment type="similarity">
    <text evidence="2 7 8">Belongs to the peptidase C12 family.</text>
</comment>
<dbReference type="GO" id="GO:0004843">
    <property type="term" value="F:cysteine-type deubiquitinase activity"/>
    <property type="evidence" value="ECO:0007669"/>
    <property type="project" value="UniProtKB-EC"/>
</dbReference>
<evidence type="ECO:0000259" key="9">
    <source>
        <dbReference type="PROSITE" id="PS52048"/>
    </source>
</evidence>
<dbReference type="GO" id="GO:0006511">
    <property type="term" value="P:ubiquitin-dependent protein catabolic process"/>
    <property type="evidence" value="ECO:0007669"/>
    <property type="project" value="UniProtKB-UniRule"/>
</dbReference>
<dbReference type="PROSITE" id="PS52048">
    <property type="entry name" value="UCH_DOMAIN"/>
    <property type="match status" value="1"/>
</dbReference>
<reference evidence="10" key="2">
    <citation type="submission" date="2025-09" db="UniProtKB">
        <authorList>
            <consortium name="Ensembl"/>
        </authorList>
    </citation>
    <scope>IDENTIFICATION</scope>
</reference>